<organism evidence="5 6">
    <name type="scientific">Streptomyces amakusaensis</name>
    <dbReference type="NCBI Taxonomy" id="67271"/>
    <lineage>
        <taxon>Bacteria</taxon>
        <taxon>Bacillati</taxon>
        <taxon>Actinomycetota</taxon>
        <taxon>Actinomycetes</taxon>
        <taxon>Kitasatosporales</taxon>
        <taxon>Streptomycetaceae</taxon>
        <taxon>Streptomyces</taxon>
    </lineage>
</organism>
<dbReference type="NCBIfam" id="TIGR01733">
    <property type="entry name" value="AA-adenyl-dom"/>
    <property type="match status" value="1"/>
</dbReference>
<evidence type="ECO:0000256" key="3">
    <source>
        <dbReference type="ARBA" id="ARBA00022553"/>
    </source>
</evidence>
<comment type="caution">
    <text evidence="5">The sequence shown here is derived from an EMBL/GenBank/DDBJ whole genome shotgun (WGS) entry which is preliminary data.</text>
</comment>
<dbReference type="Gene3D" id="3.30.559.30">
    <property type="entry name" value="Nonribosomal peptide synthetase, condensation domain"/>
    <property type="match status" value="1"/>
</dbReference>
<keyword evidence="6" id="KW-1185">Reference proteome</keyword>
<dbReference type="InterPro" id="IPR020845">
    <property type="entry name" value="AMP-binding_CS"/>
</dbReference>
<dbReference type="InterPro" id="IPR023213">
    <property type="entry name" value="CAT-like_dom_sf"/>
</dbReference>
<dbReference type="EMBL" id="JBHSKP010000070">
    <property type="protein sequence ID" value="MFC5157061.1"/>
    <property type="molecule type" value="Genomic_DNA"/>
</dbReference>
<dbReference type="InterPro" id="IPR001242">
    <property type="entry name" value="Condensation_dom"/>
</dbReference>
<dbReference type="InterPro" id="IPR025110">
    <property type="entry name" value="AMP-bd_C"/>
</dbReference>
<feature type="non-terminal residue" evidence="5">
    <location>
        <position position="1"/>
    </location>
</feature>
<evidence type="ECO:0000259" key="4">
    <source>
        <dbReference type="PROSITE" id="PS50075"/>
    </source>
</evidence>
<dbReference type="SMART" id="SM00823">
    <property type="entry name" value="PKS_PP"/>
    <property type="match status" value="1"/>
</dbReference>
<gene>
    <name evidence="5" type="ORF">ACFPRH_35655</name>
</gene>
<dbReference type="Pfam" id="PF00501">
    <property type="entry name" value="AMP-binding"/>
    <property type="match status" value="1"/>
</dbReference>
<feature type="domain" description="Carrier" evidence="4">
    <location>
        <begin position="1010"/>
        <end position="1085"/>
    </location>
</feature>
<dbReference type="InterPro" id="IPR009081">
    <property type="entry name" value="PP-bd_ACP"/>
</dbReference>
<dbReference type="InterPro" id="IPR042099">
    <property type="entry name" value="ANL_N_sf"/>
</dbReference>
<dbReference type="PROSITE" id="PS50075">
    <property type="entry name" value="CARRIER"/>
    <property type="match status" value="2"/>
</dbReference>
<name>A0ABW0AU61_9ACTN</name>
<comment type="cofactor">
    <cofactor evidence="1">
        <name>pantetheine 4'-phosphate</name>
        <dbReference type="ChEBI" id="CHEBI:47942"/>
    </cofactor>
</comment>
<dbReference type="CDD" id="cd19540">
    <property type="entry name" value="LCL_NRPS-like"/>
    <property type="match status" value="1"/>
</dbReference>
<dbReference type="Pfam" id="PF00550">
    <property type="entry name" value="PP-binding"/>
    <property type="match status" value="2"/>
</dbReference>
<dbReference type="SUPFAM" id="SSF56801">
    <property type="entry name" value="Acetyl-CoA synthetase-like"/>
    <property type="match status" value="1"/>
</dbReference>
<proteinExistence type="predicted"/>
<dbReference type="InterPro" id="IPR006162">
    <property type="entry name" value="Ppantetheine_attach_site"/>
</dbReference>
<dbReference type="Pfam" id="PF13193">
    <property type="entry name" value="AMP-binding_C"/>
    <property type="match status" value="1"/>
</dbReference>
<dbReference type="SUPFAM" id="SSF52777">
    <property type="entry name" value="CoA-dependent acyltransferases"/>
    <property type="match status" value="3"/>
</dbReference>
<sequence length="1280" mass="138763">THGGHSLLAMRLTNRINTTLNTHTTIHTLFQHPTPAELAKHLETADSTSTPSSQRVTAVVPRPERIPLSPAQRRLWFLHQLDGPSSVWNIPLVTRVRGTLDHDALSLALADVTLRHEALRTVFAELDGEPAQLIRPEAGVEIGWSSHAPEDTDRAVAEQCSYEFDIVTEPPVHAHVVLTGPDSAVFVLVVHHIAADGLSMGSLVADLERAYSARTEGREPEWNPLPVQYADYALWSLQQEDRHGGDLAYWREALADLPEELTLPYDRARPARASYAGAEATVRVGPETHQRLRDLARRHESTMFMVVHAALGAVLTRIGAGTDIPLGTVVAGRADPALDDLVGFFVNSLVLRTDTSGDPRFDELLGRIRSADLSAYQHQSVSFDRVVEESRLSRSLSRHPLFQVAFSVEDETPGLRLAGVETAIGRVPMSPAKFDLLIGAVEHGAADGDARGITFTLTYATDLFDEETVRELGDRLTRLLSAVAADSSLRVSEIDLLTAEDRRRMLEEWNRTDEVAPRTLPELFEEQVRAEPRAGAPRVAVEADGTATTYAELNARANRLARHLIRQGVGPDVPVAVATRRSLDWVVAFLAIAKAGGAYLPVDPAYPAERKRYVLTDSAVGMALVDSPDALGDVDVPAILLGELDLSGYADDDIRPAERSAPLLHGHISYLIYTSGSTGKPKGVALPHTGLTRLVRRHRDFVAPDSAHRVLQLASIGFDGSVWELVMALLLGGTLVIGKPEELLTVRPGEAPDITHVLVTPSMLAALPEYAVPEGAVIITASESCPQWLVDQWATTHELVNSYGPTETTVCATGGPLPAGRPVTIGGPVANTDVYVLDEALRLVPPGVAGELYIAGSALARGYVGRSGLTASRFVADPFGPAGTRMYRSGDVVRWDRSGRLLFVGRADDQVKIRGFRIELGEVEAALSTCPGVGHAAVLVREDRPGERRLVGYLTGSAEPGETRRLLARRLPEYMVPSALVKLDAFPLTPNGKLDRRALPAPARETTGRGPRTPREEVLCGLFAELLGLPEVGVDDDFFTLGGHSLLATRLVNRVRAVLGVDLNLPTVFENPSVAGLERQLRQAVGRAAVVPLTAVSPRPARLPLSPAQRRLWFLHHVDTESAAYNIALVSRISGPLNREAFQQAVSDLVIRHEVLRTVYPEQDGEAVQVVLPAGQATVTVQWSQSPPELAEKRIAQEREHKFDLSADLPMHVHVIDTGSESVLVLVLHHVAADGWSMGPLSRDLSVAYGVRVGGGVPVWEGLPVQYVDYTLWQAGVLGV</sequence>
<evidence type="ECO:0000313" key="6">
    <source>
        <dbReference type="Proteomes" id="UP001596160"/>
    </source>
</evidence>
<dbReference type="Gene3D" id="3.30.559.10">
    <property type="entry name" value="Chloramphenicol acetyltransferase-like domain"/>
    <property type="match status" value="2"/>
</dbReference>
<dbReference type="InterPro" id="IPR000873">
    <property type="entry name" value="AMP-dep_synth/lig_dom"/>
</dbReference>
<keyword evidence="2" id="KW-0596">Phosphopantetheine</keyword>
<keyword evidence="3" id="KW-0597">Phosphoprotein</keyword>
<reference evidence="6" key="1">
    <citation type="journal article" date="2019" name="Int. J. Syst. Evol. Microbiol.">
        <title>The Global Catalogue of Microorganisms (GCM) 10K type strain sequencing project: providing services to taxonomists for standard genome sequencing and annotation.</title>
        <authorList>
            <consortium name="The Broad Institute Genomics Platform"/>
            <consortium name="The Broad Institute Genome Sequencing Center for Infectious Disease"/>
            <person name="Wu L."/>
            <person name="Ma J."/>
        </authorList>
    </citation>
    <scope>NUCLEOTIDE SEQUENCE [LARGE SCALE GENOMIC DNA]</scope>
    <source>
        <strain evidence="6">PCU 266</strain>
    </source>
</reference>
<dbReference type="InterPro" id="IPR010071">
    <property type="entry name" value="AA_adenyl_dom"/>
</dbReference>
<evidence type="ECO:0000313" key="5">
    <source>
        <dbReference type="EMBL" id="MFC5157061.1"/>
    </source>
</evidence>
<dbReference type="InterPro" id="IPR045851">
    <property type="entry name" value="AMP-bd_C_sf"/>
</dbReference>
<dbReference type="Pfam" id="PF00668">
    <property type="entry name" value="Condensation"/>
    <property type="match status" value="2"/>
</dbReference>
<dbReference type="PANTHER" id="PTHR45527">
    <property type="entry name" value="NONRIBOSOMAL PEPTIDE SYNTHETASE"/>
    <property type="match status" value="1"/>
</dbReference>
<dbReference type="Gene3D" id="1.10.1200.10">
    <property type="entry name" value="ACP-like"/>
    <property type="match status" value="2"/>
</dbReference>
<evidence type="ECO:0000256" key="2">
    <source>
        <dbReference type="ARBA" id="ARBA00022450"/>
    </source>
</evidence>
<accession>A0ABW0AU61</accession>
<dbReference type="InterPro" id="IPR020806">
    <property type="entry name" value="PKS_PP-bd"/>
</dbReference>
<dbReference type="SUPFAM" id="SSF47336">
    <property type="entry name" value="ACP-like"/>
    <property type="match status" value="2"/>
</dbReference>
<feature type="non-terminal residue" evidence="5">
    <location>
        <position position="1280"/>
    </location>
</feature>
<evidence type="ECO:0000256" key="1">
    <source>
        <dbReference type="ARBA" id="ARBA00001957"/>
    </source>
</evidence>
<dbReference type="PROSITE" id="PS00455">
    <property type="entry name" value="AMP_BINDING"/>
    <property type="match status" value="1"/>
</dbReference>
<dbReference type="Proteomes" id="UP001596160">
    <property type="component" value="Unassembled WGS sequence"/>
</dbReference>
<dbReference type="RefSeq" id="WP_381735672.1">
    <property type="nucleotide sequence ID" value="NZ_JBHSKP010000070.1"/>
</dbReference>
<feature type="domain" description="Carrier" evidence="4">
    <location>
        <begin position="1"/>
        <end position="46"/>
    </location>
</feature>
<protein>
    <submittedName>
        <fullName evidence="5">Amino acid adenylation domain-containing protein</fullName>
    </submittedName>
</protein>
<dbReference type="Gene3D" id="3.40.50.12780">
    <property type="entry name" value="N-terminal domain of ligase-like"/>
    <property type="match status" value="1"/>
</dbReference>
<dbReference type="PANTHER" id="PTHR45527:SF1">
    <property type="entry name" value="FATTY ACID SYNTHASE"/>
    <property type="match status" value="1"/>
</dbReference>
<dbReference type="Gene3D" id="3.30.300.30">
    <property type="match status" value="1"/>
</dbReference>
<dbReference type="InterPro" id="IPR036736">
    <property type="entry name" value="ACP-like_sf"/>
</dbReference>
<dbReference type="PROSITE" id="PS00012">
    <property type="entry name" value="PHOSPHOPANTETHEINE"/>
    <property type="match status" value="1"/>
</dbReference>